<dbReference type="Gene3D" id="3.60.15.10">
    <property type="entry name" value="Ribonuclease Z/Hydroxyacylglutathione hydrolase-like"/>
    <property type="match status" value="1"/>
</dbReference>
<keyword evidence="5 8" id="KW-0255">Endonuclease</keyword>
<evidence type="ECO:0000256" key="5">
    <source>
        <dbReference type="ARBA" id="ARBA00022759"/>
    </source>
</evidence>
<dbReference type="PANTHER" id="PTHR46018:SF2">
    <property type="entry name" value="ZINC PHOSPHODIESTERASE ELAC PROTEIN 1"/>
    <property type="match status" value="1"/>
</dbReference>
<reference evidence="10" key="1">
    <citation type="submission" date="2021-03" db="EMBL/GenBank/DDBJ databases">
        <title>Complete Genome of Pseudoalteromonas xiamenensis STKMTI.2, a new potential marine bacterium producing anti-Vibrio compounds.</title>
        <authorList>
            <person name="Handayani D.P."/>
            <person name="Isnansetyo A."/>
            <person name="Istiqomah I."/>
            <person name="Jumina J."/>
        </authorList>
    </citation>
    <scope>NUCLEOTIDE SEQUENCE</scope>
    <source>
        <strain evidence="10">STKMTI.2</strain>
        <plasmid evidence="10">unnamed5</plasmid>
    </source>
</reference>
<feature type="binding site" evidence="8">
    <location>
        <position position="210"/>
    </location>
    <ligand>
        <name>Zn(2+)</name>
        <dbReference type="ChEBI" id="CHEBI:29105"/>
        <label>2</label>
        <note>catalytic</note>
    </ligand>
</feature>
<dbReference type="SUPFAM" id="SSF56281">
    <property type="entry name" value="Metallo-hydrolase/oxidoreductase"/>
    <property type="match status" value="1"/>
</dbReference>
<feature type="active site" description="Proton acceptor" evidence="8">
    <location>
        <position position="66"/>
    </location>
</feature>
<evidence type="ECO:0000313" key="11">
    <source>
        <dbReference type="Proteomes" id="UP000664904"/>
    </source>
</evidence>
<feature type="binding site" evidence="8">
    <location>
        <position position="67"/>
    </location>
    <ligand>
        <name>Zn(2+)</name>
        <dbReference type="ChEBI" id="CHEBI:29105"/>
        <label>2</label>
        <note>catalytic</note>
    </ligand>
</feature>
<name>A0A975DKW5_9GAMM</name>
<gene>
    <name evidence="8" type="primary">rnz</name>
    <name evidence="10" type="ORF">J5O05_20025</name>
</gene>
<keyword evidence="6 8" id="KW-0378">Hydrolase</keyword>
<dbReference type="CDD" id="cd07717">
    <property type="entry name" value="RNaseZ_ZiPD-like_MBL-fold"/>
    <property type="match status" value="1"/>
</dbReference>
<geneLocation type="plasmid" evidence="10 11">
    <name>unnamed5</name>
</geneLocation>
<feature type="binding site" evidence="8">
    <location>
        <position position="64"/>
    </location>
    <ligand>
        <name>Zn(2+)</name>
        <dbReference type="ChEBI" id="CHEBI:29105"/>
        <label>1</label>
        <note>catalytic</note>
    </ligand>
</feature>
<accession>A0A975DKW5</accession>
<keyword evidence="3 8" id="KW-0540">Nuclease</keyword>
<feature type="binding site" evidence="8">
    <location>
        <position position="140"/>
    </location>
    <ligand>
        <name>Zn(2+)</name>
        <dbReference type="ChEBI" id="CHEBI:29105"/>
        <label>1</label>
        <note>catalytic</note>
    </ligand>
</feature>
<evidence type="ECO:0000256" key="3">
    <source>
        <dbReference type="ARBA" id="ARBA00022722"/>
    </source>
</evidence>
<comment type="catalytic activity">
    <reaction evidence="8">
        <text>Endonucleolytic cleavage of RNA, removing extra 3' nucleotides from tRNA precursor, generating 3' termini of tRNAs. A 3'-hydroxy group is left at the tRNA terminus and a 5'-phosphoryl group is left at the trailer molecule.</text>
        <dbReference type="EC" id="3.1.26.11"/>
    </reaction>
</comment>
<comment type="subunit">
    <text evidence="1 8">Homodimer.</text>
</comment>
<evidence type="ECO:0000256" key="1">
    <source>
        <dbReference type="ARBA" id="ARBA00011738"/>
    </source>
</evidence>
<feature type="binding site" evidence="8">
    <location>
        <position position="210"/>
    </location>
    <ligand>
        <name>Zn(2+)</name>
        <dbReference type="ChEBI" id="CHEBI:29105"/>
        <label>1</label>
        <note>catalytic</note>
    </ligand>
</feature>
<keyword evidence="11" id="KW-1185">Reference proteome</keyword>
<dbReference type="InterPro" id="IPR001279">
    <property type="entry name" value="Metallo-B-lactamas"/>
</dbReference>
<dbReference type="KEGG" id="pxi:J5O05_20025"/>
<feature type="binding site" evidence="8">
    <location>
        <position position="62"/>
    </location>
    <ligand>
        <name>Zn(2+)</name>
        <dbReference type="ChEBI" id="CHEBI:29105"/>
        <label>1</label>
        <note>catalytic</note>
    </ligand>
</feature>
<dbReference type="AlphaFoldDB" id="A0A975DKW5"/>
<comment type="function">
    <text evidence="8">Zinc phosphodiesterase, which displays some tRNA 3'-processing endonuclease activity. Probably involved in tRNA maturation, by removing a 3'-trailer from precursor tRNA.</text>
</comment>
<evidence type="ECO:0000313" key="10">
    <source>
        <dbReference type="EMBL" id="QTH73102.1"/>
    </source>
</evidence>
<comment type="similarity">
    <text evidence="8">Belongs to the RNase Z family.</text>
</comment>
<evidence type="ECO:0000256" key="4">
    <source>
        <dbReference type="ARBA" id="ARBA00022723"/>
    </source>
</evidence>
<keyword evidence="7 8" id="KW-0862">Zinc</keyword>
<feature type="binding site" evidence="8">
    <location>
        <position position="269"/>
    </location>
    <ligand>
        <name>Zn(2+)</name>
        <dbReference type="ChEBI" id="CHEBI:29105"/>
        <label>2</label>
        <note>catalytic</note>
    </ligand>
</feature>
<keyword evidence="2 8" id="KW-0819">tRNA processing</keyword>
<dbReference type="PANTHER" id="PTHR46018">
    <property type="entry name" value="ZINC PHOSPHODIESTERASE ELAC PROTEIN 1"/>
    <property type="match status" value="1"/>
</dbReference>
<proteinExistence type="inferred from homology"/>
<dbReference type="Pfam" id="PF12706">
    <property type="entry name" value="Lactamase_B_2"/>
    <property type="match status" value="1"/>
</dbReference>
<dbReference type="InterPro" id="IPR013471">
    <property type="entry name" value="RNase_Z/BN"/>
</dbReference>
<dbReference type="EMBL" id="CP072135">
    <property type="protein sequence ID" value="QTH73102.1"/>
    <property type="molecule type" value="Genomic_DNA"/>
</dbReference>
<sequence>MNIHFLGTSSGSPSLSRNMSATGISFERSKAWVLVDCAEGTQHQLLKSSLSPYHLSVIAITHLHGDHCYGLPGLIAAIMVSGRTAAVDLIAPEKVIQFVRTTLALTQLDLPFDLRCHAIEYIENKLTFDCCEIEILELKHRVPSYGFRITELQIPRKLRIEQLQNDGVQSGPHYNTLQKGNDVYFNERFLRAKDYTFYSWRPRTVIVCGDNEKPALLADAIKGVDLLIHEATFTNRDLIKIRSNTGHSDALRIAQFAQKHQLPALALFHFSVRYHGQDMLTPLQHEASKNYSGELIFAYDGLRLYGEKASQLEVHGLGILGLRILLPCRPVCLCI</sequence>
<feature type="binding site" evidence="8">
    <location>
        <position position="66"/>
    </location>
    <ligand>
        <name>Zn(2+)</name>
        <dbReference type="ChEBI" id="CHEBI:29105"/>
        <label>2</label>
        <note>catalytic</note>
    </ligand>
</feature>
<evidence type="ECO:0000256" key="8">
    <source>
        <dbReference type="HAMAP-Rule" id="MF_01818"/>
    </source>
</evidence>
<evidence type="ECO:0000256" key="6">
    <source>
        <dbReference type="ARBA" id="ARBA00022801"/>
    </source>
</evidence>
<organism evidence="10 11">
    <name type="scientific">Pseudoalteromonas xiamenensis</name>
    <dbReference type="NCBI Taxonomy" id="882626"/>
    <lineage>
        <taxon>Bacteria</taxon>
        <taxon>Pseudomonadati</taxon>
        <taxon>Pseudomonadota</taxon>
        <taxon>Gammaproteobacteria</taxon>
        <taxon>Alteromonadales</taxon>
        <taxon>Pseudoalteromonadaceae</taxon>
        <taxon>Pseudoalteromonas</taxon>
    </lineage>
</organism>
<comment type="cofactor">
    <cofactor evidence="8">
        <name>Zn(2+)</name>
        <dbReference type="ChEBI" id="CHEBI:29105"/>
    </cofactor>
    <text evidence="8">Binds 2 Zn(2+) ions.</text>
</comment>
<dbReference type="GO" id="GO:0008270">
    <property type="term" value="F:zinc ion binding"/>
    <property type="evidence" value="ECO:0007669"/>
    <property type="project" value="UniProtKB-UniRule"/>
</dbReference>
<protein>
    <recommendedName>
        <fullName evidence="8">Ribonuclease Z</fullName>
        <shortName evidence="8">RNase Z</shortName>
        <ecNumber evidence="8">3.1.26.11</ecNumber>
    </recommendedName>
    <alternativeName>
        <fullName evidence="8">tRNA 3 endonuclease</fullName>
    </alternativeName>
    <alternativeName>
        <fullName evidence="8">tRNase Z</fullName>
    </alternativeName>
</protein>
<dbReference type="Proteomes" id="UP000664904">
    <property type="component" value="Plasmid unnamed5"/>
</dbReference>
<evidence type="ECO:0000256" key="7">
    <source>
        <dbReference type="ARBA" id="ARBA00022833"/>
    </source>
</evidence>
<dbReference type="InterPro" id="IPR036866">
    <property type="entry name" value="RibonucZ/Hydroxyglut_hydro"/>
</dbReference>
<keyword evidence="4 8" id="KW-0479">Metal-binding</keyword>
<evidence type="ECO:0000256" key="2">
    <source>
        <dbReference type="ARBA" id="ARBA00022694"/>
    </source>
</evidence>
<evidence type="ECO:0000259" key="9">
    <source>
        <dbReference type="Pfam" id="PF12706"/>
    </source>
</evidence>
<dbReference type="GO" id="GO:0042781">
    <property type="term" value="F:3'-tRNA processing endoribonuclease activity"/>
    <property type="evidence" value="ECO:0007669"/>
    <property type="project" value="UniProtKB-UniRule"/>
</dbReference>
<feature type="domain" description="Metallo-beta-lactamase" evidence="9">
    <location>
        <begin position="32"/>
        <end position="150"/>
    </location>
</feature>
<dbReference type="HAMAP" id="MF_01818">
    <property type="entry name" value="RNase_Z_BN"/>
    <property type="match status" value="1"/>
</dbReference>
<dbReference type="EC" id="3.1.26.11" evidence="8"/>
<keyword evidence="10" id="KW-0614">Plasmid</keyword>